<dbReference type="Pfam" id="PF01243">
    <property type="entry name" value="PNPOx_N"/>
    <property type="match status" value="1"/>
</dbReference>
<dbReference type="RefSeq" id="WP_104004018.1">
    <property type="nucleotide sequence ID" value="NZ_FNVQ01000003.1"/>
</dbReference>
<name>A0A1H6C606_9GAMM</name>
<dbReference type="OrthoDB" id="9796486at2"/>
<sequence>MTQITSLEQLRELYPEPMEIVQKKVMPALDVHTITFIEHSPFALFSSIDSQGNVDVSPKGGEPGFIKVLDDKTILIPDTAGNNRVDGLKNILENPGVGLLFMVNGINEIIRVKGKASIHTDADLLELCGEGGKLPKVVIKVAVESAFFHCPKALWVGKLWGNDYRVDRSFLPNLGEIVQDQIAIHKPGE</sequence>
<dbReference type="NCBIfam" id="TIGR04025">
    <property type="entry name" value="PPOX_FMN_DR2398"/>
    <property type="match status" value="1"/>
</dbReference>
<protein>
    <recommendedName>
        <fullName evidence="1">Pyridoxamine 5'-phosphate oxidase N-terminal domain-containing protein</fullName>
    </recommendedName>
</protein>
<keyword evidence="3" id="KW-1185">Reference proteome</keyword>
<dbReference type="InterPro" id="IPR024029">
    <property type="entry name" value="Pyridox_Oxase_FMN-dep"/>
</dbReference>
<evidence type="ECO:0000313" key="3">
    <source>
        <dbReference type="Proteomes" id="UP000236745"/>
    </source>
</evidence>
<reference evidence="2 3" key="1">
    <citation type="submission" date="2016-10" db="EMBL/GenBank/DDBJ databases">
        <authorList>
            <person name="de Groot N.N."/>
        </authorList>
    </citation>
    <scope>NUCLEOTIDE SEQUENCE [LARGE SCALE GENOMIC DNA]</scope>
    <source>
        <strain evidence="2 3">DSM 22012</strain>
    </source>
</reference>
<proteinExistence type="predicted"/>
<dbReference type="Gene3D" id="2.30.110.10">
    <property type="entry name" value="Electron Transport, Fmn-binding Protein, Chain A"/>
    <property type="match status" value="1"/>
</dbReference>
<dbReference type="InterPro" id="IPR011576">
    <property type="entry name" value="Pyridox_Oxase_N"/>
</dbReference>
<organism evidence="2 3">
    <name type="scientific">Marinobacterium lutimaris</name>
    <dbReference type="NCBI Taxonomy" id="568106"/>
    <lineage>
        <taxon>Bacteria</taxon>
        <taxon>Pseudomonadati</taxon>
        <taxon>Pseudomonadota</taxon>
        <taxon>Gammaproteobacteria</taxon>
        <taxon>Oceanospirillales</taxon>
        <taxon>Oceanospirillaceae</taxon>
        <taxon>Marinobacterium</taxon>
    </lineage>
</organism>
<gene>
    <name evidence="2" type="ORF">SAMN05444390_103168</name>
</gene>
<dbReference type="SUPFAM" id="SSF50475">
    <property type="entry name" value="FMN-binding split barrel"/>
    <property type="match status" value="1"/>
</dbReference>
<accession>A0A1H6C606</accession>
<dbReference type="Proteomes" id="UP000236745">
    <property type="component" value="Unassembled WGS sequence"/>
</dbReference>
<dbReference type="EMBL" id="FNVQ01000003">
    <property type="protein sequence ID" value="SEG67806.1"/>
    <property type="molecule type" value="Genomic_DNA"/>
</dbReference>
<dbReference type="PANTHER" id="PTHR42815:SF2">
    <property type="entry name" value="FAD-BINDING, PUTATIVE (AFU_ORTHOLOGUE AFUA_6G07600)-RELATED"/>
    <property type="match status" value="1"/>
</dbReference>
<dbReference type="AlphaFoldDB" id="A0A1H6C606"/>
<evidence type="ECO:0000259" key="1">
    <source>
        <dbReference type="Pfam" id="PF01243"/>
    </source>
</evidence>
<dbReference type="InterPro" id="IPR012349">
    <property type="entry name" value="Split_barrel_FMN-bd"/>
</dbReference>
<feature type="domain" description="Pyridoxamine 5'-phosphate oxidase N-terminal" evidence="1">
    <location>
        <begin position="35"/>
        <end position="150"/>
    </location>
</feature>
<dbReference type="PANTHER" id="PTHR42815">
    <property type="entry name" value="FAD-BINDING, PUTATIVE (AFU_ORTHOLOGUE AFUA_6G07600)-RELATED"/>
    <property type="match status" value="1"/>
</dbReference>
<evidence type="ECO:0000313" key="2">
    <source>
        <dbReference type="EMBL" id="SEG67806.1"/>
    </source>
</evidence>